<dbReference type="RefSeq" id="WP_094789002.1">
    <property type="nucleotide sequence ID" value="NZ_NDXW01000001.1"/>
</dbReference>
<comment type="caution">
    <text evidence="2">The sequence shown here is derived from an EMBL/GenBank/DDBJ whole genome shotgun (WGS) entry which is preliminary data.</text>
</comment>
<accession>A0A4P9VTK0</accession>
<dbReference type="Proteomes" id="UP000257039">
    <property type="component" value="Unassembled WGS sequence"/>
</dbReference>
<dbReference type="PANTHER" id="PTHR41878:SF1">
    <property type="entry name" value="TNPR PROTEIN"/>
    <property type="match status" value="1"/>
</dbReference>
<feature type="domain" description="Plasmid pRiA4b Orf3-like" evidence="1">
    <location>
        <begin position="9"/>
        <end position="67"/>
    </location>
</feature>
<dbReference type="EMBL" id="NDXW01000001">
    <property type="protein sequence ID" value="RDH46199.1"/>
    <property type="molecule type" value="Genomic_DNA"/>
</dbReference>
<dbReference type="AlphaFoldDB" id="A0A4P9VTK0"/>
<evidence type="ECO:0000313" key="2">
    <source>
        <dbReference type="EMBL" id="RDH46199.1"/>
    </source>
</evidence>
<organism evidence="2 3">
    <name type="scientific">Zooshikella ganghwensis</name>
    <dbReference type="NCBI Taxonomy" id="202772"/>
    <lineage>
        <taxon>Bacteria</taxon>
        <taxon>Pseudomonadati</taxon>
        <taxon>Pseudomonadota</taxon>
        <taxon>Gammaproteobacteria</taxon>
        <taxon>Oceanospirillales</taxon>
        <taxon>Zooshikellaceae</taxon>
        <taxon>Zooshikella</taxon>
    </lineage>
</organism>
<dbReference type="InterPro" id="IPR012912">
    <property type="entry name" value="Plasmid_pRiA4b_Orf3-like"/>
</dbReference>
<protein>
    <submittedName>
        <fullName evidence="2">Plasmid pRiA4b ORF-3 family protein</fullName>
    </submittedName>
</protein>
<dbReference type="InterPro" id="IPR024047">
    <property type="entry name" value="MM3350-like_sf"/>
</dbReference>
<evidence type="ECO:0000313" key="3">
    <source>
        <dbReference type="Proteomes" id="UP000257039"/>
    </source>
</evidence>
<gene>
    <name evidence="2" type="ORF">B9G39_23625</name>
</gene>
<dbReference type="PANTHER" id="PTHR41878">
    <property type="entry name" value="LEXA REPRESSOR-RELATED"/>
    <property type="match status" value="1"/>
</dbReference>
<dbReference type="SUPFAM" id="SSF159941">
    <property type="entry name" value="MM3350-like"/>
    <property type="match status" value="1"/>
</dbReference>
<dbReference type="Pfam" id="PF07929">
    <property type="entry name" value="PRiA4_ORF3"/>
    <property type="match status" value="1"/>
</dbReference>
<keyword evidence="3" id="KW-1185">Reference proteome</keyword>
<reference evidence="2 3" key="1">
    <citation type="submission" date="2017-04" db="EMBL/GenBank/DDBJ databases">
        <title>Draft genome sequence of Zooshikella ganghwensis VG4 isolated from Red Sea sediments.</title>
        <authorList>
            <person name="Rehman Z."/>
            <person name="Alam I."/>
            <person name="Kamau A."/>
            <person name="Bajic V."/>
            <person name="Leiknes T."/>
        </authorList>
    </citation>
    <scope>NUCLEOTIDE SEQUENCE [LARGE SCALE GENOMIC DNA]</scope>
    <source>
        <strain evidence="2 3">VG4</strain>
    </source>
</reference>
<dbReference type="Gene3D" id="3.10.290.30">
    <property type="entry name" value="MM3350-like"/>
    <property type="match status" value="1"/>
</dbReference>
<sequence length="80" mass="9226">MTVAALRSLYQVKVLLMDCKPPIWRRLVVRSDINLQAFHTLIQYSMGWESRHVHQFSQNGVFYGAVEDNGCGSFLTTQKH</sequence>
<proteinExistence type="predicted"/>
<name>A0A4P9VTK0_9GAMM</name>
<evidence type="ECO:0000259" key="1">
    <source>
        <dbReference type="Pfam" id="PF07929"/>
    </source>
</evidence>